<evidence type="ECO:0000259" key="4">
    <source>
        <dbReference type="PROSITE" id="PS51819"/>
    </source>
</evidence>
<keyword evidence="3" id="KW-0046">Antibiotic resistance</keyword>
<evidence type="ECO:0000313" key="5">
    <source>
        <dbReference type="EMBL" id="MDQ0341924.1"/>
    </source>
</evidence>
<gene>
    <name evidence="5" type="ORF">J2S14_000717</name>
</gene>
<evidence type="ECO:0000256" key="3">
    <source>
        <dbReference type="ARBA" id="ARBA00023251"/>
    </source>
</evidence>
<comment type="caution">
    <text evidence="5">The sequence shown here is derived from an EMBL/GenBank/DDBJ whole genome shotgun (WGS) entry which is preliminary data.</text>
</comment>
<dbReference type="Gene3D" id="3.10.180.10">
    <property type="entry name" value="2,3-Dihydroxybiphenyl 1,2-Dioxygenase, domain 1"/>
    <property type="match status" value="1"/>
</dbReference>
<feature type="domain" description="VOC" evidence="4">
    <location>
        <begin position="8"/>
        <end position="124"/>
    </location>
</feature>
<dbReference type="Pfam" id="PF19581">
    <property type="entry name" value="Glyoxalase_7"/>
    <property type="match status" value="1"/>
</dbReference>
<name>A0ABU0D0K0_9BACI</name>
<dbReference type="SUPFAM" id="SSF54593">
    <property type="entry name" value="Glyoxalase/Bleomycin resistance protein/Dihydroxybiphenyl dioxygenase"/>
    <property type="match status" value="1"/>
</dbReference>
<keyword evidence="6" id="KW-1185">Reference proteome</keyword>
<protein>
    <recommendedName>
        <fullName evidence="2">Bleomycin resistance protein</fullName>
    </recommendedName>
</protein>
<dbReference type="InterPro" id="IPR029068">
    <property type="entry name" value="Glyas_Bleomycin-R_OHBP_Dase"/>
</dbReference>
<proteinExistence type="inferred from homology"/>
<dbReference type="PROSITE" id="PS51819">
    <property type="entry name" value="VOC"/>
    <property type="match status" value="1"/>
</dbReference>
<accession>A0ABU0D0K0</accession>
<organism evidence="5 6">
    <name type="scientific">Lederbergia wuyishanensis</name>
    <dbReference type="NCBI Taxonomy" id="1347903"/>
    <lineage>
        <taxon>Bacteria</taxon>
        <taxon>Bacillati</taxon>
        <taxon>Bacillota</taxon>
        <taxon>Bacilli</taxon>
        <taxon>Bacillales</taxon>
        <taxon>Bacillaceae</taxon>
        <taxon>Lederbergia</taxon>
    </lineage>
</organism>
<sequence>MNTNQITMLHPIPILRIFDEKKALEFYVDFLEFKVDWTHRFEENTPIYMQLSSGKCLLHLSEHYGDASPGSSIRIMVDDIRKLHEKLISKQYKYARPGVEETPWNTLEIKVGDPFFNRIIFYENKSE</sequence>
<evidence type="ECO:0000256" key="1">
    <source>
        <dbReference type="ARBA" id="ARBA00011051"/>
    </source>
</evidence>
<dbReference type="Proteomes" id="UP001232343">
    <property type="component" value="Unassembled WGS sequence"/>
</dbReference>
<dbReference type="RefSeq" id="WP_244680133.1">
    <property type="nucleotide sequence ID" value="NZ_JALIRM010000001.1"/>
</dbReference>
<dbReference type="EMBL" id="JAUSUO010000001">
    <property type="protein sequence ID" value="MDQ0341924.1"/>
    <property type="molecule type" value="Genomic_DNA"/>
</dbReference>
<dbReference type="InterPro" id="IPR037523">
    <property type="entry name" value="VOC_core"/>
</dbReference>
<dbReference type="CDD" id="cd08349">
    <property type="entry name" value="BLMA_like"/>
    <property type="match status" value="1"/>
</dbReference>
<reference evidence="5 6" key="1">
    <citation type="submission" date="2023-07" db="EMBL/GenBank/DDBJ databases">
        <title>Genomic Encyclopedia of Type Strains, Phase IV (KMG-IV): sequencing the most valuable type-strain genomes for metagenomic binning, comparative biology and taxonomic classification.</title>
        <authorList>
            <person name="Goeker M."/>
        </authorList>
    </citation>
    <scope>NUCLEOTIDE SEQUENCE [LARGE SCALE GENOMIC DNA]</scope>
    <source>
        <strain evidence="5 6">DSM 27848</strain>
    </source>
</reference>
<evidence type="ECO:0000313" key="6">
    <source>
        <dbReference type="Proteomes" id="UP001232343"/>
    </source>
</evidence>
<dbReference type="InterPro" id="IPR000335">
    <property type="entry name" value="Bleomycin-R"/>
</dbReference>
<evidence type="ECO:0000256" key="2">
    <source>
        <dbReference type="ARBA" id="ARBA00021572"/>
    </source>
</evidence>
<comment type="similarity">
    <text evidence="1">Belongs to the bleomycin resistance protein family.</text>
</comment>